<evidence type="ECO:0000313" key="3">
    <source>
        <dbReference type="EMBL" id="MBB6506102.1"/>
    </source>
</evidence>
<evidence type="ECO:0000313" key="4">
    <source>
        <dbReference type="Proteomes" id="UP000522313"/>
    </source>
</evidence>
<dbReference type="Proteomes" id="UP000522313">
    <property type="component" value="Unassembled WGS sequence"/>
</dbReference>
<protein>
    <submittedName>
        <fullName evidence="3">Uncharacterized protein</fullName>
    </submittedName>
</protein>
<keyword evidence="1" id="KW-0812">Transmembrane</keyword>
<accession>A0A7X0MNW4</accession>
<keyword evidence="5" id="KW-1185">Reference proteome</keyword>
<evidence type="ECO:0000256" key="1">
    <source>
        <dbReference type="SAM" id="Phobius"/>
    </source>
</evidence>
<gene>
    <name evidence="3" type="ORF">F4693_003099</name>
    <name evidence="2" type="ORF">FHS97_000996</name>
</gene>
<keyword evidence="1" id="KW-1133">Transmembrane helix</keyword>
<feature type="transmembrane region" description="Helical" evidence="1">
    <location>
        <begin position="39"/>
        <end position="61"/>
    </location>
</feature>
<reference evidence="2 5" key="1">
    <citation type="submission" date="2020-08" db="EMBL/GenBank/DDBJ databases">
        <title>Genomic Encyclopedia of Type Strains, Phase IV (KMG-IV): sequencing the most valuable type-strain genomes for metagenomic binning, comparative biology and taxonomic classification.</title>
        <authorList>
            <person name="Goeker M."/>
        </authorList>
    </citation>
    <scope>NUCLEOTIDE SEQUENCE [LARGE SCALE GENOMIC DNA]</scope>
    <source>
        <strain evidence="2 5">DSM 101535</strain>
    </source>
</reference>
<dbReference type="Proteomes" id="UP000560131">
    <property type="component" value="Unassembled WGS sequence"/>
</dbReference>
<comment type="caution">
    <text evidence="3">The sequence shown here is derived from an EMBL/GenBank/DDBJ whole genome shotgun (WGS) entry which is preliminary data.</text>
</comment>
<organism evidence="3 4">
    <name type="scientific">Sphingomonas endophytica</name>
    <dbReference type="NCBI Taxonomy" id="869719"/>
    <lineage>
        <taxon>Bacteria</taxon>
        <taxon>Pseudomonadati</taxon>
        <taxon>Pseudomonadota</taxon>
        <taxon>Alphaproteobacteria</taxon>
        <taxon>Sphingomonadales</taxon>
        <taxon>Sphingomonadaceae</taxon>
        <taxon>Sphingomonas</taxon>
    </lineage>
</organism>
<sequence length="64" mass="6965">MTSKLLPRDVAPLPQQRPLAVADRDIQVADLPVPRPDRALSVGLLLTILFFGIPLLLYCVLTSG</sequence>
<dbReference type="EMBL" id="JACHBT010000018">
    <property type="protein sequence ID" value="MBB6506102.1"/>
    <property type="molecule type" value="Genomic_DNA"/>
</dbReference>
<keyword evidence="1" id="KW-0472">Membrane</keyword>
<dbReference type="RefSeq" id="WP_184033865.1">
    <property type="nucleotide sequence ID" value="NZ_BAABAR010000007.1"/>
</dbReference>
<proteinExistence type="predicted"/>
<dbReference type="EMBL" id="JACIJN010000002">
    <property type="protein sequence ID" value="MBB5725088.1"/>
    <property type="molecule type" value="Genomic_DNA"/>
</dbReference>
<evidence type="ECO:0000313" key="5">
    <source>
        <dbReference type="Proteomes" id="UP000560131"/>
    </source>
</evidence>
<evidence type="ECO:0000313" key="2">
    <source>
        <dbReference type="EMBL" id="MBB5725088.1"/>
    </source>
</evidence>
<name>A0A7X0MNW4_9SPHN</name>
<dbReference type="AlphaFoldDB" id="A0A7X0MNW4"/>
<reference evidence="3 4" key="3">
    <citation type="submission" date="2020-08" db="EMBL/GenBank/DDBJ databases">
        <authorList>
            <person name="Partida-Martinez L."/>
            <person name="Huntemann M."/>
            <person name="Clum A."/>
            <person name="Wang J."/>
            <person name="Palaniappan K."/>
            <person name="Ritter S."/>
            <person name="Chen I.-M."/>
            <person name="Stamatis D."/>
            <person name="Reddy T."/>
            <person name="O'Malley R."/>
            <person name="Daum C."/>
            <person name="Shapiro N."/>
            <person name="Ivanova N."/>
            <person name="Kyrpides N."/>
            <person name="Woyke T."/>
        </authorList>
    </citation>
    <scope>NUCLEOTIDE SEQUENCE [LARGE SCALE GENOMIC DNA]</scope>
    <source>
        <strain evidence="3 4">AS3.13</strain>
    </source>
</reference>
<reference evidence="3 4" key="2">
    <citation type="submission" date="2020-08" db="EMBL/GenBank/DDBJ databases">
        <title>The Agave Microbiome: Exploring the role of microbial communities in plant adaptations to desert environments.</title>
        <authorList>
            <person name="Partida-Martinez L.P."/>
        </authorList>
    </citation>
    <scope>NUCLEOTIDE SEQUENCE [LARGE SCALE GENOMIC DNA]</scope>
    <source>
        <strain evidence="3 4">AS3.13</strain>
    </source>
</reference>